<dbReference type="AlphaFoldDB" id="A0A540N699"/>
<evidence type="ECO:0000259" key="1">
    <source>
        <dbReference type="Pfam" id="PF00128"/>
    </source>
</evidence>
<accession>A0A540N699</accession>
<reference evidence="3 4" key="1">
    <citation type="journal article" date="2019" name="G3 (Bethesda)">
        <title>Sequencing of a Wild Apple (Malus baccata) Genome Unravels the Differences Between Cultivated and Wild Apple Species Regarding Disease Resistance and Cold Tolerance.</title>
        <authorList>
            <person name="Chen X."/>
        </authorList>
    </citation>
    <scope>NUCLEOTIDE SEQUENCE [LARGE SCALE GENOMIC DNA]</scope>
    <source>
        <strain evidence="4">cv. Shandingzi</strain>
        <tissue evidence="3">Leaves</tissue>
    </source>
</reference>
<dbReference type="SUPFAM" id="SSF55718">
    <property type="entry name" value="SCP-like"/>
    <property type="match status" value="1"/>
</dbReference>
<evidence type="ECO:0008006" key="5">
    <source>
        <dbReference type="Google" id="ProtNLM"/>
    </source>
</evidence>
<dbReference type="SUPFAM" id="SSF51445">
    <property type="entry name" value="(Trans)glycosidases"/>
    <property type="match status" value="1"/>
</dbReference>
<dbReference type="PANTHER" id="PTHR10094:SF25">
    <property type="entry name" value="SCP2 STEROL-BINDING DOMAIN-CONTAINING PROTEIN 1"/>
    <property type="match status" value="1"/>
</dbReference>
<dbReference type="Pfam" id="PF02036">
    <property type="entry name" value="SCP2"/>
    <property type="match status" value="1"/>
</dbReference>
<dbReference type="InterPro" id="IPR017853">
    <property type="entry name" value="GH"/>
</dbReference>
<proteinExistence type="predicted"/>
<keyword evidence="4" id="KW-1185">Reference proteome</keyword>
<gene>
    <name evidence="3" type="ORF">C1H46_008330</name>
</gene>
<dbReference type="InterPro" id="IPR036527">
    <property type="entry name" value="SCP2_sterol-bd_dom_sf"/>
</dbReference>
<organism evidence="3 4">
    <name type="scientific">Malus baccata</name>
    <name type="common">Siberian crab apple</name>
    <name type="synonym">Pyrus baccata</name>
    <dbReference type="NCBI Taxonomy" id="106549"/>
    <lineage>
        <taxon>Eukaryota</taxon>
        <taxon>Viridiplantae</taxon>
        <taxon>Streptophyta</taxon>
        <taxon>Embryophyta</taxon>
        <taxon>Tracheophyta</taxon>
        <taxon>Spermatophyta</taxon>
        <taxon>Magnoliopsida</taxon>
        <taxon>eudicotyledons</taxon>
        <taxon>Gunneridae</taxon>
        <taxon>Pentapetalae</taxon>
        <taxon>rosids</taxon>
        <taxon>fabids</taxon>
        <taxon>Rosales</taxon>
        <taxon>Rosaceae</taxon>
        <taxon>Amygdaloideae</taxon>
        <taxon>Maleae</taxon>
        <taxon>Malus</taxon>
    </lineage>
</organism>
<feature type="domain" description="Glycosyl hydrolase family 13 catalytic" evidence="1">
    <location>
        <begin position="158"/>
        <end position="190"/>
    </location>
</feature>
<evidence type="ECO:0000313" key="4">
    <source>
        <dbReference type="Proteomes" id="UP000315295"/>
    </source>
</evidence>
<dbReference type="EMBL" id="VIEB01000111">
    <property type="protein sequence ID" value="TQE06020.1"/>
    <property type="molecule type" value="Genomic_DNA"/>
</dbReference>
<dbReference type="Gene3D" id="3.30.1050.10">
    <property type="entry name" value="SCP2 sterol-binding domain"/>
    <property type="match status" value="1"/>
</dbReference>
<dbReference type="Proteomes" id="UP000315295">
    <property type="component" value="Unassembled WGS sequence"/>
</dbReference>
<evidence type="ECO:0000259" key="2">
    <source>
        <dbReference type="Pfam" id="PF02036"/>
    </source>
</evidence>
<dbReference type="STRING" id="106549.A0A540N699"/>
<dbReference type="PANTHER" id="PTHR10094">
    <property type="entry name" value="STEROL CARRIER PROTEIN 2 SCP-2 FAMILY PROTEIN"/>
    <property type="match status" value="1"/>
</dbReference>
<feature type="domain" description="SCP2" evidence="2">
    <location>
        <begin position="16"/>
        <end position="114"/>
    </location>
</feature>
<evidence type="ECO:0000313" key="3">
    <source>
        <dbReference type="EMBL" id="TQE06020.1"/>
    </source>
</evidence>
<dbReference type="InterPro" id="IPR006047">
    <property type="entry name" value="GH13_cat_dom"/>
</dbReference>
<dbReference type="FunFam" id="3.30.1050.10:FF:000006">
    <property type="entry name" value="Non-specific lipid-transfer protein-like 1"/>
    <property type="match status" value="1"/>
</dbReference>
<dbReference type="InterPro" id="IPR003033">
    <property type="entry name" value="SCP2_sterol-bd_dom"/>
</dbReference>
<dbReference type="Gene3D" id="3.20.20.80">
    <property type="entry name" value="Glycosidases"/>
    <property type="match status" value="2"/>
</dbReference>
<dbReference type="Pfam" id="PF00128">
    <property type="entry name" value="Alpha-amylase"/>
    <property type="match status" value="1"/>
</dbReference>
<dbReference type="GO" id="GO:0005975">
    <property type="term" value="P:carbohydrate metabolic process"/>
    <property type="evidence" value="ECO:0007669"/>
    <property type="project" value="InterPro"/>
</dbReference>
<dbReference type="GO" id="GO:0005829">
    <property type="term" value="C:cytosol"/>
    <property type="evidence" value="ECO:0007669"/>
    <property type="project" value="TreeGrafter"/>
</dbReference>
<comment type="caution">
    <text evidence="3">The sequence shown here is derived from an EMBL/GenBank/DDBJ whole genome shotgun (WGS) entry which is preliminary data.</text>
</comment>
<protein>
    <recommendedName>
        <fullName evidence="5">Alpha-amylase</fullName>
    </recommendedName>
</protein>
<sequence length="357" mass="39388">MASGAELKSESLLELMKEHLKTDAGKEITKKIGLVYQINIAPKKIGFNEVIFTVDLKKGEVKKGPYEGGKPDATFSFKDDDFVKVALGKMNPQIAFMRGAMKIKGSLSAATKFTPDIFPKPSKILNLDCTFWQDNNSLLLLKHFRILPGRLYDLDASSYGNKDELKSLFTAMHEKGIKAIADIVINHRAAVKQDENGLWRIFEGGKPDGRLDFDASLICRDDNDHPFGTGNPDTGDKFPFTADMDHTNPSFKASCSGGVVTTFDMTTKYFMDVAVEGELWRLKDSNGKPPGLIGIKPEILLGYAYTLTHPGTPSIEPYETFHGEMVAASACISAADSFQKEITNQVENNEARESTEN</sequence>
<name>A0A540N699_MALBA</name>